<dbReference type="EMBL" id="CP035758">
    <property type="protein sequence ID" value="QBD80814.1"/>
    <property type="molecule type" value="Genomic_DNA"/>
</dbReference>
<reference evidence="1 2" key="1">
    <citation type="submission" date="2019-01" db="EMBL/GenBank/DDBJ databases">
        <title>Ktedonosporobacter rubrisoli SCAWS-G2.</title>
        <authorList>
            <person name="Huang Y."/>
            <person name="Yan B."/>
        </authorList>
    </citation>
    <scope>NUCLEOTIDE SEQUENCE [LARGE SCALE GENOMIC DNA]</scope>
    <source>
        <strain evidence="1 2">SCAWS-G2</strain>
    </source>
</reference>
<dbReference type="AlphaFoldDB" id="A0A4P6JYN0"/>
<dbReference type="NCBIfam" id="NF007788">
    <property type="entry name" value="PRK10481.1"/>
    <property type="match status" value="1"/>
</dbReference>
<protein>
    <submittedName>
        <fullName evidence="1">AroM family protein</fullName>
    </submittedName>
</protein>
<dbReference type="Pfam" id="PF07302">
    <property type="entry name" value="AroM"/>
    <property type="match status" value="1"/>
</dbReference>
<dbReference type="RefSeq" id="WP_129891876.1">
    <property type="nucleotide sequence ID" value="NZ_CP035758.1"/>
</dbReference>
<dbReference type="InterPro" id="IPR010843">
    <property type="entry name" value="Uncharacterised_AroM"/>
</dbReference>
<accession>A0A4P6JYN0</accession>
<dbReference type="OrthoDB" id="9798683at2"/>
<dbReference type="GO" id="GO:0016855">
    <property type="term" value="F:racemase and epimerase activity, acting on amino acids and derivatives"/>
    <property type="evidence" value="ECO:0007669"/>
    <property type="project" value="InterPro"/>
</dbReference>
<dbReference type="Proteomes" id="UP000290365">
    <property type="component" value="Chromosome"/>
</dbReference>
<keyword evidence="2" id="KW-1185">Reference proteome</keyword>
<dbReference type="KEGG" id="kbs:EPA93_34545"/>
<evidence type="ECO:0000313" key="1">
    <source>
        <dbReference type="EMBL" id="QBD80814.1"/>
    </source>
</evidence>
<name>A0A4P6JYN0_KTERU</name>
<dbReference type="Gene3D" id="3.40.50.1860">
    <property type="match status" value="1"/>
</dbReference>
<dbReference type="InterPro" id="IPR001920">
    <property type="entry name" value="Asp/Glu_race"/>
</dbReference>
<gene>
    <name evidence="1" type="ORF">EPA93_34545</name>
</gene>
<organism evidence="1 2">
    <name type="scientific">Ktedonosporobacter rubrisoli</name>
    <dbReference type="NCBI Taxonomy" id="2509675"/>
    <lineage>
        <taxon>Bacteria</taxon>
        <taxon>Bacillati</taxon>
        <taxon>Chloroflexota</taxon>
        <taxon>Ktedonobacteria</taxon>
        <taxon>Ktedonobacterales</taxon>
        <taxon>Ktedonosporobacteraceae</taxon>
        <taxon>Ktedonosporobacter</taxon>
    </lineage>
</organism>
<proteinExistence type="predicted"/>
<evidence type="ECO:0000313" key="2">
    <source>
        <dbReference type="Proteomes" id="UP000290365"/>
    </source>
</evidence>
<sequence>MQKIGTITIGQSPRVDIVPELKTWLRADCEIIEKGALDGLSHAEIARLAPHEPQQDVLVTRLADGSSVTITHEAVIPRVQQCIRELEKEVSTILLLCTGTFPAFTTQVPLLIPEHLLYNFVRGIINPAFKLGVLTPSPDQVPHQQQRWQKNVAHVSVAAATPYADIAHVIEAGVALGKQGVDAIVLDCMGYTLEMKQRIRERVDCPVILSRAVLARVAAELA</sequence>